<accession>A0A644XMI9</accession>
<evidence type="ECO:0000313" key="1">
    <source>
        <dbReference type="EMBL" id="MPM17021.1"/>
    </source>
</evidence>
<sequence length="269" mass="30218">MKRIILYFLLVFATGISLVAQNLLHVRATELPEVPVAFSVDLMGAVYVVFENGSLIKYDTTGNAISNAGRKTKSSEWQIDASNPYKIIVFNRDLQVADIYNAQLSSINSIDFTLLETGDISLLCNSYDNAFWTLASSNLELVRYSEQLTITSKTNIGLNSNATEFIPDIMMESDSRLLIAQKNGSARVFDLYGNIQLQYPDTAESWSLDNGVLFFLEKNQISAFQLQLKNLFVLENTGKKISDFAIRSQWLVCTNEKTIDLYKFISAPQ</sequence>
<dbReference type="EMBL" id="VSSQ01002717">
    <property type="protein sequence ID" value="MPM17021.1"/>
    <property type="molecule type" value="Genomic_DNA"/>
</dbReference>
<comment type="caution">
    <text evidence="1">The sequence shown here is derived from an EMBL/GenBank/DDBJ whole genome shotgun (WGS) entry which is preliminary data.</text>
</comment>
<proteinExistence type="predicted"/>
<organism evidence="1">
    <name type="scientific">bioreactor metagenome</name>
    <dbReference type="NCBI Taxonomy" id="1076179"/>
    <lineage>
        <taxon>unclassified sequences</taxon>
        <taxon>metagenomes</taxon>
        <taxon>ecological metagenomes</taxon>
    </lineage>
</organism>
<gene>
    <name evidence="1" type="ORF">SDC9_63404</name>
</gene>
<dbReference type="AlphaFoldDB" id="A0A644XMI9"/>
<protein>
    <submittedName>
        <fullName evidence="1">Uncharacterized protein</fullName>
    </submittedName>
</protein>
<dbReference type="SUPFAM" id="SSF69322">
    <property type="entry name" value="Tricorn protease domain 2"/>
    <property type="match status" value="1"/>
</dbReference>
<reference evidence="1" key="1">
    <citation type="submission" date="2019-08" db="EMBL/GenBank/DDBJ databases">
        <authorList>
            <person name="Kucharzyk K."/>
            <person name="Murdoch R.W."/>
            <person name="Higgins S."/>
            <person name="Loffler F."/>
        </authorList>
    </citation>
    <scope>NUCLEOTIDE SEQUENCE</scope>
</reference>
<name>A0A644XMI9_9ZZZZ</name>